<evidence type="ECO:0000313" key="2">
    <source>
        <dbReference type="Proteomes" id="UP001501612"/>
    </source>
</evidence>
<name>A0ABN2PT76_9ACTN</name>
<gene>
    <name evidence="1" type="ORF">GCM10009737_35420</name>
</gene>
<reference evidence="1 2" key="1">
    <citation type="journal article" date="2019" name="Int. J. Syst. Evol. Microbiol.">
        <title>The Global Catalogue of Microorganisms (GCM) 10K type strain sequencing project: providing services to taxonomists for standard genome sequencing and annotation.</title>
        <authorList>
            <consortium name="The Broad Institute Genomics Platform"/>
            <consortium name="The Broad Institute Genome Sequencing Center for Infectious Disease"/>
            <person name="Wu L."/>
            <person name="Ma J."/>
        </authorList>
    </citation>
    <scope>NUCLEOTIDE SEQUENCE [LARGE SCALE GENOMIC DNA]</scope>
    <source>
        <strain evidence="1 2">JCM 14046</strain>
    </source>
</reference>
<evidence type="ECO:0000313" key="1">
    <source>
        <dbReference type="EMBL" id="GAA1930373.1"/>
    </source>
</evidence>
<dbReference type="PROSITE" id="PS51318">
    <property type="entry name" value="TAT"/>
    <property type="match status" value="1"/>
</dbReference>
<dbReference type="InterPro" id="IPR006311">
    <property type="entry name" value="TAT_signal"/>
</dbReference>
<organism evidence="1 2">
    <name type="scientific">Nocardioides lentus</name>
    <dbReference type="NCBI Taxonomy" id="338077"/>
    <lineage>
        <taxon>Bacteria</taxon>
        <taxon>Bacillati</taxon>
        <taxon>Actinomycetota</taxon>
        <taxon>Actinomycetes</taxon>
        <taxon>Propionibacteriales</taxon>
        <taxon>Nocardioidaceae</taxon>
        <taxon>Nocardioides</taxon>
    </lineage>
</organism>
<dbReference type="RefSeq" id="WP_344009125.1">
    <property type="nucleotide sequence ID" value="NZ_BAAAMY010000014.1"/>
</dbReference>
<protein>
    <recommendedName>
        <fullName evidence="3">Twin-arginine translocation signal domain-containing protein</fullName>
    </recommendedName>
</protein>
<sequence length="77" mass="7695">MTPPIPATGPLRPGRRALLKGLGALAVAPAALTVLGGPSYGEEGRVDARGYETPAEPSCLADLIETGVVSRGDLVAG</sequence>
<keyword evidence="2" id="KW-1185">Reference proteome</keyword>
<dbReference type="Proteomes" id="UP001501612">
    <property type="component" value="Unassembled WGS sequence"/>
</dbReference>
<proteinExistence type="predicted"/>
<dbReference type="EMBL" id="BAAAMY010000014">
    <property type="protein sequence ID" value="GAA1930373.1"/>
    <property type="molecule type" value="Genomic_DNA"/>
</dbReference>
<comment type="caution">
    <text evidence="1">The sequence shown here is derived from an EMBL/GenBank/DDBJ whole genome shotgun (WGS) entry which is preliminary data.</text>
</comment>
<evidence type="ECO:0008006" key="3">
    <source>
        <dbReference type="Google" id="ProtNLM"/>
    </source>
</evidence>
<accession>A0ABN2PT76</accession>